<protein>
    <submittedName>
        <fullName evidence="2">Uncharacterized protein</fullName>
    </submittedName>
</protein>
<evidence type="ECO:0000313" key="3">
    <source>
        <dbReference type="Proteomes" id="UP000032266"/>
    </source>
</evidence>
<sequence length="45" mass="5705">MSSGWSVWFENFYNLIYFVAPWMYQKCRFSSDRFLVFQNRKFFVM</sequence>
<dbReference type="Proteomes" id="UP000032266">
    <property type="component" value="Chromosome"/>
</dbReference>
<keyword evidence="1" id="KW-0812">Transmembrane</keyword>
<keyword evidence="1" id="KW-0472">Membrane</keyword>
<dbReference type="AlphaFoldDB" id="A0A0C5VCU7"/>
<evidence type="ECO:0000256" key="1">
    <source>
        <dbReference type="SAM" id="Phobius"/>
    </source>
</evidence>
<organism evidence="2 3">
    <name type="scientific">Gynuella sunshinyii YC6258</name>
    <dbReference type="NCBI Taxonomy" id="1445510"/>
    <lineage>
        <taxon>Bacteria</taxon>
        <taxon>Pseudomonadati</taxon>
        <taxon>Pseudomonadota</taxon>
        <taxon>Gammaproteobacteria</taxon>
        <taxon>Oceanospirillales</taxon>
        <taxon>Saccharospirillaceae</taxon>
        <taxon>Gynuella</taxon>
    </lineage>
</organism>
<feature type="transmembrane region" description="Helical" evidence="1">
    <location>
        <begin position="6"/>
        <end position="24"/>
    </location>
</feature>
<dbReference type="EMBL" id="CP007142">
    <property type="protein sequence ID" value="AJQ97160.1"/>
    <property type="molecule type" value="Genomic_DNA"/>
</dbReference>
<gene>
    <name evidence="2" type="ORF">YC6258_05130</name>
</gene>
<accession>A0A0C5VCU7</accession>
<evidence type="ECO:0000313" key="2">
    <source>
        <dbReference type="EMBL" id="AJQ97160.1"/>
    </source>
</evidence>
<dbReference type="STRING" id="1445510.YC6258_05130"/>
<dbReference type="HOGENOM" id="CLU_3200432_0_0_6"/>
<name>A0A0C5VCU7_9GAMM</name>
<keyword evidence="3" id="KW-1185">Reference proteome</keyword>
<proteinExistence type="predicted"/>
<reference evidence="2 3" key="1">
    <citation type="submission" date="2014-01" db="EMBL/GenBank/DDBJ databases">
        <title>Full genme sequencing of cellulolytic bacterium Gynuella sunshinyii YC6258T gen. nov., sp. nov.</title>
        <authorList>
            <person name="Khan H."/>
            <person name="Chung E.J."/>
            <person name="Chung Y.R."/>
        </authorList>
    </citation>
    <scope>NUCLEOTIDE SEQUENCE [LARGE SCALE GENOMIC DNA]</scope>
    <source>
        <strain evidence="2 3">YC6258</strain>
    </source>
</reference>
<keyword evidence="1" id="KW-1133">Transmembrane helix</keyword>
<dbReference type="KEGG" id="gsn:YC6258_05130"/>